<evidence type="ECO:0000313" key="2">
    <source>
        <dbReference type="Proteomes" id="UP000515145"/>
    </source>
</evidence>
<dbReference type="PANTHER" id="PTHR48421:SF1">
    <property type="entry name" value="MYCBP-ASSOCIATED PROTEIN"/>
    <property type="match status" value="1"/>
</dbReference>
<dbReference type="InterPro" id="IPR032707">
    <property type="entry name" value="MYCBPAP"/>
</dbReference>
<dbReference type="PANTHER" id="PTHR48421">
    <property type="entry name" value="MYCBP-ASSOCIATED PROTEIN"/>
    <property type="match status" value="1"/>
</dbReference>
<protein>
    <submittedName>
        <fullName evidence="3">MYCBP-associated protein</fullName>
    </submittedName>
</protein>
<dbReference type="Gene3D" id="2.60.40.10">
    <property type="entry name" value="Immunoglobulins"/>
    <property type="match status" value="1"/>
</dbReference>
<dbReference type="Pfam" id="PF14646">
    <property type="entry name" value="MYCBPAP"/>
    <property type="match status" value="1"/>
</dbReference>
<dbReference type="InParanoid" id="A0A6P7JVR3"/>
<dbReference type="Proteomes" id="UP000515145">
    <property type="component" value="Chromosome 1"/>
</dbReference>
<accession>A0A6P7JVR3</accession>
<dbReference type="InterPro" id="IPR013783">
    <property type="entry name" value="Ig-like_fold"/>
</dbReference>
<reference evidence="3" key="1">
    <citation type="submission" date="2025-08" db="UniProtKB">
        <authorList>
            <consortium name="RefSeq"/>
        </authorList>
    </citation>
    <scope>IDENTIFICATION</scope>
</reference>
<dbReference type="OrthoDB" id="10263316at2759"/>
<evidence type="ECO:0000313" key="3">
    <source>
        <dbReference type="RefSeq" id="XP_028281079.1"/>
    </source>
</evidence>
<evidence type="ECO:0000256" key="1">
    <source>
        <dbReference type="SAM" id="MobiDB-lite"/>
    </source>
</evidence>
<proteinExistence type="predicted"/>
<feature type="region of interest" description="Disordered" evidence="1">
    <location>
        <begin position="1"/>
        <end position="60"/>
    </location>
</feature>
<gene>
    <name evidence="3" type="primary">mycbpap</name>
</gene>
<dbReference type="GeneID" id="114448337"/>
<feature type="region of interest" description="Disordered" evidence="1">
    <location>
        <begin position="678"/>
        <end position="718"/>
    </location>
</feature>
<feature type="compositionally biased region" description="Basic and acidic residues" evidence="1">
    <location>
        <begin position="1"/>
        <end position="34"/>
    </location>
</feature>
<sequence length="738" mass="83009">MNGDESRKKDFSPRSETKKKTDKLSILDDDPFKDRVHKGGGIHLTKSYTPKPPKSRHKPAPMACVRDEVGNAVREMVVPPVNLDSTVPKGLRFDDHGMILSHSILGSLDDFRSYLEAKGETELAKRIPKSTGVFPCEVIGRRHSEAVRMGITSDQRNIQSNALQHWDEHMRHRRQQQNVLSDVLDRSVENLLMNQASHFRETQEQRELLNRVMPLIHFGYGTHVGSEFWCLPQRYGDEMSGIRATLTQTEQGRRKAVTFVGQPNSIRQESGLVCSETMRPFSRTWSQSAYLQHQYQEVRDILQDMDIKKPDISGLEVMGSSKPYIPSAKKQPEDKEHKETKRTFEPLYEDVLQVPALRLGGRLASWTGNSSINLGEVGICVTVIFEAQTAERASSHLELHNEGTTAIFYSWQQLSVPSSFPSLHSQTKTPHFYFDSSSSVILPGATQQVEFIFKSKEPGIKTELWQLNTYPLLLQGASMQVTLKGVALCPDKTADQRLLTELETRVLLKMTQSIVDEVLQGVRTPERPSSPAELSKVLTKEQQFLSKNPKLQYLHQPVEGLQSLWQEVSSEHTWDLSVDALRQAVLSLPNEESTQASLTREAGLVRLNHLYLQLSEPFELNHHPLTAAAIGQQLWRKMLDAMASEAVWLRNILGLPERNTWIDEPTISDADLAVNKEVKSGKKDGAAEKSGSRKENKEESNTSTSEKPVQAPARVTTDCLHTHSATSCHALSKHTTAT</sequence>
<organism evidence="2 3">
    <name type="scientific">Parambassis ranga</name>
    <name type="common">Indian glassy fish</name>
    <dbReference type="NCBI Taxonomy" id="210632"/>
    <lineage>
        <taxon>Eukaryota</taxon>
        <taxon>Metazoa</taxon>
        <taxon>Chordata</taxon>
        <taxon>Craniata</taxon>
        <taxon>Vertebrata</taxon>
        <taxon>Euteleostomi</taxon>
        <taxon>Actinopterygii</taxon>
        <taxon>Neopterygii</taxon>
        <taxon>Teleostei</taxon>
        <taxon>Neoteleostei</taxon>
        <taxon>Acanthomorphata</taxon>
        <taxon>Ovalentaria</taxon>
        <taxon>Ambassidae</taxon>
        <taxon>Parambassis</taxon>
    </lineage>
</organism>
<dbReference type="CTD" id="84073"/>
<name>A0A6P7JVR3_9TELE</name>
<keyword evidence="2" id="KW-1185">Reference proteome</keyword>
<feature type="compositionally biased region" description="Basic and acidic residues" evidence="1">
    <location>
        <begin position="678"/>
        <end position="700"/>
    </location>
</feature>
<dbReference type="RefSeq" id="XP_028281079.1">
    <property type="nucleotide sequence ID" value="XM_028425278.1"/>
</dbReference>
<dbReference type="AlphaFoldDB" id="A0A6P7JVR3"/>
<dbReference type="FunCoup" id="A0A6P7JVR3">
    <property type="interactions" value="79"/>
</dbReference>